<comment type="caution">
    <text evidence="3">The sequence shown here is derived from an EMBL/GenBank/DDBJ whole genome shotgun (WGS) entry which is preliminary data.</text>
</comment>
<keyword evidence="1" id="KW-0560">Oxidoreductase</keyword>
<dbReference type="Gene3D" id="3.20.20.30">
    <property type="entry name" value="Luciferase-like domain"/>
    <property type="match status" value="1"/>
</dbReference>
<dbReference type="InterPro" id="IPR036661">
    <property type="entry name" value="Luciferase-like_sf"/>
</dbReference>
<dbReference type="InterPro" id="IPR011251">
    <property type="entry name" value="Luciferase-like_dom"/>
</dbReference>
<dbReference type="InterPro" id="IPR019922">
    <property type="entry name" value="Lucif-like_OxRdatse_MSMEG_4141"/>
</dbReference>
<gene>
    <name evidence="3" type="ORF">JOE42_001266</name>
</gene>
<evidence type="ECO:0000256" key="1">
    <source>
        <dbReference type="ARBA" id="ARBA00023002"/>
    </source>
</evidence>
<keyword evidence="4" id="KW-1185">Reference proteome</keyword>
<evidence type="ECO:0000259" key="2">
    <source>
        <dbReference type="Pfam" id="PF00296"/>
    </source>
</evidence>
<dbReference type="PANTHER" id="PTHR43244:SF1">
    <property type="entry name" value="5,10-METHYLENETETRAHYDROMETHANOPTERIN REDUCTASE"/>
    <property type="match status" value="1"/>
</dbReference>
<accession>A0ABS2KRG1</accession>
<dbReference type="SUPFAM" id="SSF51679">
    <property type="entry name" value="Bacterial luciferase-like"/>
    <property type="match status" value="1"/>
</dbReference>
<dbReference type="NCBIfam" id="TIGR03620">
    <property type="entry name" value="F420_MSMEG_4141"/>
    <property type="match status" value="1"/>
</dbReference>
<sequence length="304" mass="32347">MTGHATIGIWTGTLDGVSASAVPDVVGEVESQGWHSLWFGEAYGREALTAAQMYLGASSSLIVGTGIASIYARDAVATASAARTLHAVSGGRFVLGLGVSHAPLVERMRGHNYGKPVAAMREYLDALDNAPAAVAGEEQNPPRLLAALGPKMLELSRDRTAGAHPYLVTPEHTAMAREILDAGDGEKRPELVVEQAAVVDPVADTDAEVWAKRAHAHLNIYTGLPNYRNNWERLGFGQDDFVRGGSEKLAEAMVTRGLDATVARVREHIEAGATSVVVQVLGSAMNVPPVDDWRRLGEALELSR</sequence>
<dbReference type="InterPro" id="IPR050564">
    <property type="entry name" value="F420-G6PD/mer"/>
</dbReference>
<protein>
    <submittedName>
        <fullName evidence="3">F420-dependent oxidoreductase</fullName>
    </submittedName>
</protein>
<organism evidence="3 4">
    <name type="scientific">Rhodococcoides corynebacterioides</name>
    <dbReference type="NCBI Taxonomy" id="53972"/>
    <lineage>
        <taxon>Bacteria</taxon>
        <taxon>Bacillati</taxon>
        <taxon>Actinomycetota</taxon>
        <taxon>Actinomycetes</taxon>
        <taxon>Mycobacteriales</taxon>
        <taxon>Nocardiaceae</taxon>
        <taxon>Rhodococcoides</taxon>
    </lineage>
</organism>
<dbReference type="RefSeq" id="WP_204867354.1">
    <property type="nucleotide sequence ID" value="NZ_JAFBBK010000001.1"/>
</dbReference>
<evidence type="ECO:0000313" key="4">
    <source>
        <dbReference type="Proteomes" id="UP000703038"/>
    </source>
</evidence>
<dbReference type="Pfam" id="PF00296">
    <property type="entry name" value="Bac_luciferase"/>
    <property type="match status" value="1"/>
</dbReference>
<dbReference type="Proteomes" id="UP000703038">
    <property type="component" value="Unassembled WGS sequence"/>
</dbReference>
<dbReference type="CDD" id="cd01097">
    <property type="entry name" value="Tetrahydromethanopterin_reductase"/>
    <property type="match status" value="1"/>
</dbReference>
<evidence type="ECO:0000313" key="3">
    <source>
        <dbReference type="EMBL" id="MBM7414533.1"/>
    </source>
</evidence>
<dbReference type="PANTHER" id="PTHR43244">
    <property type="match status" value="1"/>
</dbReference>
<dbReference type="EMBL" id="JAFBBK010000001">
    <property type="protein sequence ID" value="MBM7414533.1"/>
    <property type="molecule type" value="Genomic_DNA"/>
</dbReference>
<proteinExistence type="predicted"/>
<reference evidence="3 4" key="1">
    <citation type="submission" date="2021-01" db="EMBL/GenBank/DDBJ databases">
        <title>Genomics of switchgrass bacterial isolates.</title>
        <authorList>
            <person name="Shade A."/>
        </authorList>
    </citation>
    <scope>NUCLEOTIDE SEQUENCE [LARGE SCALE GENOMIC DNA]</scope>
    <source>
        <strain evidence="3 4">PvP111</strain>
    </source>
</reference>
<name>A0ABS2KRG1_9NOCA</name>
<feature type="domain" description="Luciferase-like" evidence="2">
    <location>
        <begin position="13"/>
        <end position="241"/>
    </location>
</feature>